<accession>A0A176RZZ7</accession>
<sequence>EVSLIAEAHSLEKVKKLSEQIQHNYILALNAKLLSWGQKLKVKKFFLPLGVPESIFVKIRNFLVFCDYSTLLHPDHISSTQGASGVWRTSLSSEELEIIMERYQDWMIEAGYINTTLSTYDSKR</sequence>
<dbReference type="EMBL" id="LUTY01001672">
    <property type="protein sequence ID" value="OAD21381.1"/>
    <property type="molecule type" value="Genomic_DNA"/>
</dbReference>
<keyword evidence="2" id="KW-1185">Reference proteome</keyword>
<proteinExistence type="predicted"/>
<organism evidence="1 2">
    <name type="scientific">Candidatus Thiomargarita nelsonii</name>
    <dbReference type="NCBI Taxonomy" id="1003181"/>
    <lineage>
        <taxon>Bacteria</taxon>
        <taxon>Pseudomonadati</taxon>
        <taxon>Pseudomonadota</taxon>
        <taxon>Gammaproteobacteria</taxon>
        <taxon>Thiotrichales</taxon>
        <taxon>Thiotrichaceae</taxon>
        <taxon>Thiomargarita</taxon>
    </lineage>
</organism>
<reference evidence="1 2" key="1">
    <citation type="submission" date="2016-05" db="EMBL/GenBank/DDBJ databases">
        <title>Single-cell genome of chain-forming Candidatus Thiomargarita nelsonii and comparison to other large sulfur-oxidizing bacteria.</title>
        <authorList>
            <person name="Winkel M."/>
            <person name="Salman V."/>
            <person name="Woyke T."/>
            <person name="Schulz-Vogt H."/>
            <person name="Richter M."/>
            <person name="Flood B."/>
            <person name="Bailey J."/>
            <person name="Amann R."/>
            <person name="Mussmann M."/>
        </authorList>
    </citation>
    <scope>NUCLEOTIDE SEQUENCE [LARGE SCALE GENOMIC DNA]</scope>
    <source>
        <strain evidence="1 2">THI036</strain>
    </source>
</reference>
<evidence type="ECO:0000313" key="2">
    <source>
        <dbReference type="Proteomes" id="UP000076962"/>
    </source>
</evidence>
<name>A0A176RZZ7_9GAMM</name>
<dbReference type="AlphaFoldDB" id="A0A176RZZ7"/>
<dbReference type="Proteomes" id="UP000076962">
    <property type="component" value="Unassembled WGS sequence"/>
</dbReference>
<gene>
    <name evidence="1" type="ORF">THIOM_002852</name>
</gene>
<comment type="caution">
    <text evidence="1">The sequence shown here is derived from an EMBL/GenBank/DDBJ whole genome shotgun (WGS) entry which is preliminary data.</text>
</comment>
<protein>
    <submittedName>
        <fullName evidence="1">Uncharacterized protein</fullName>
    </submittedName>
</protein>
<evidence type="ECO:0000313" key="1">
    <source>
        <dbReference type="EMBL" id="OAD21381.1"/>
    </source>
</evidence>
<feature type="non-terminal residue" evidence="1">
    <location>
        <position position="1"/>
    </location>
</feature>